<evidence type="ECO:0000313" key="13">
    <source>
        <dbReference type="EMBL" id="SFN23618.1"/>
    </source>
</evidence>
<dbReference type="GO" id="GO:0000105">
    <property type="term" value="P:L-histidine biosynthetic process"/>
    <property type="evidence" value="ECO:0007669"/>
    <property type="project" value="UniProtKB-UniRule"/>
</dbReference>
<dbReference type="SUPFAM" id="SSF53383">
    <property type="entry name" value="PLP-dependent transferases"/>
    <property type="match status" value="1"/>
</dbReference>
<dbReference type="InterPro" id="IPR015421">
    <property type="entry name" value="PyrdxlP-dep_Trfase_major"/>
</dbReference>
<dbReference type="STRING" id="578942.SAMN05216289_10940"/>
<evidence type="ECO:0000256" key="7">
    <source>
        <dbReference type="ARBA" id="ARBA00022679"/>
    </source>
</evidence>
<dbReference type="Gene3D" id="3.90.1150.10">
    <property type="entry name" value="Aspartate Aminotransferase, domain 1"/>
    <property type="match status" value="1"/>
</dbReference>
<dbReference type="PANTHER" id="PTHR42885">
    <property type="entry name" value="HISTIDINOL-PHOSPHATE AMINOTRANSFERASE-RELATED"/>
    <property type="match status" value="1"/>
</dbReference>
<evidence type="ECO:0000256" key="4">
    <source>
        <dbReference type="ARBA" id="ARBA00011738"/>
    </source>
</evidence>
<gene>
    <name evidence="11" type="primary">hisC</name>
    <name evidence="13" type="ORF">SAMN05216289_10940</name>
</gene>
<feature type="domain" description="Aminotransferase class I/classII large" evidence="12">
    <location>
        <begin position="51"/>
        <end position="352"/>
    </location>
</feature>
<dbReference type="InterPro" id="IPR015424">
    <property type="entry name" value="PyrdxlP-dep_Trfase"/>
</dbReference>
<evidence type="ECO:0000256" key="10">
    <source>
        <dbReference type="ARBA" id="ARBA00047481"/>
    </source>
</evidence>
<evidence type="ECO:0000256" key="1">
    <source>
        <dbReference type="ARBA" id="ARBA00001933"/>
    </source>
</evidence>
<keyword evidence="5 11" id="KW-0032">Aminotransferase</keyword>
<comment type="pathway">
    <text evidence="2 11">Amino-acid biosynthesis; L-histidine biosynthesis; L-histidine from 5-phospho-alpha-D-ribose 1-diphosphate: step 7/9.</text>
</comment>
<dbReference type="UniPathway" id="UPA00031">
    <property type="reaction ID" value="UER00012"/>
</dbReference>
<dbReference type="InterPro" id="IPR001917">
    <property type="entry name" value="Aminotrans_II_pyridoxalP_BS"/>
</dbReference>
<evidence type="ECO:0000313" key="14">
    <source>
        <dbReference type="Proteomes" id="UP000198575"/>
    </source>
</evidence>
<dbReference type="CDD" id="cd00609">
    <property type="entry name" value="AAT_like"/>
    <property type="match status" value="1"/>
</dbReference>
<organism evidence="13 14">
    <name type="scientific">Dokdonella immobilis</name>
    <dbReference type="NCBI Taxonomy" id="578942"/>
    <lineage>
        <taxon>Bacteria</taxon>
        <taxon>Pseudomonadati</taxon>
        <taxon>Pseudomonadota</taxon>
        <taxon>Gammaproteobacteria</taxon>
        <taxon>Lysobacterales</taxon>
        <taxon>Rhodanobacteraceae</taxon>
        <taxon>Dokdonella</taxon>
    </lineage>
</organism>
<dbReference type="RefSeq" id="WP_092406963.1">
    <property type="nucleotide sequence ID" value="NZ_FOVF01000009.1"/>
</dbReference>
<evidence type="ECO:0000256" key="11">
    <source>
        <dbReference type="HAMAP-Rule" id="MF_01023"/>
    </source>
</evidence>
<dbReference type="OrthoDB" id="9813612at2"/>
<accession>A0A1I4XCH5</accession>
<dbReference type="HAMAP" id="MF_01023">
    <property type="entry name" value="HisC_aminotrans_2"/>
    <property type="match status" value="1"/>
</dbReference>
<evidence type="ECO:0000256" key="3">
    <source>
        <dbReference type="ARBA" id="ARBA00007970"/>
    </source>
</evidence>
<keyword evidence="14" id="KW-1185">Reference proteome</keyword>
<evidence type="ECO:0000256" key="5">
    <source>
        <dbReference type="ARBA" id="ARBA00022576"/>
    </source>
</evidence>
<keyword evidence="6 11" id="KW-0028">Amino-acid biosynthesis</keyword>
<dbReference type="AlphaFoldDB" id="A0A1I4XCH5"/>
<comment type="cofactor">
    <cofactor evidence="1 11">
        <name>pyridoxal 5'-phosphate</name>
        <dbReference type="ChEBI" id="CHEBI:597326"/>
    </cofactor>
</comment>
<evidence type="ECO:0000256" key="6">
    <source>
        <dbReference type="ARBA" id="ARBA00022605"/>
    </source>
</evidence>
<keyword evidence="8 11" id="KW-0663">Pyridoxal phosphate</keyword>
<dbReference type="Gene3D" id="3.40.640.10">
    <property type="entry name" value="Type I PLP-dependent aspartate aminotransferase-like (Major domain)"/>
    <property type="match status" value="1"/>
</dbReference>
<dbReference type="PANTHER" id="PTHR42885:SF2">
    <property type="entry name" value="HISTIDINOL-PHOSPHATE AMINOTRANSFERASE"/>
    <property type="match status" value="1"/>
</dbReference>
<dbReference type="EC" id="2.6.1.9" evidence="11"/>
<keyword evidence="7 11" id="KW-0808">Transferase</keyword>
<evidence type="ECO:0000256" key="8">
    <source>
        <dbReference type="ARBA" id="ARBA00022898"/>
    </source>
</evidence>
<keyword evidence="9 11" id="KW-0368">Histidine biosynthesis</keyword>
<feature type="modified residue" description="N6-(pyridoxal phosphate)lysine" evidence="11">
    <location>
        <position position="215"/>
    </location>
</feature>
<dbReference type="GO" id="GO:0004400">
    <property type="term" value="F:histidinol-phosphate transaminase activity"/>
    <property type="evidence" value="ECO:0007669"/>
    <property type="project" value="UniProtKB-UniRule"/>
</dbReference>
<dbReference type="EMBL" id="FOVF01000009">
    <property type="protein sequence ID" value="SFN23618.1"/>
    <property type="molecule type" value="Genomic_DNA"/>
</dbReference>
<comment type="similarity">
    <text evidence="3 11">Belongs to the class-II pyridoxal-phosphate-dependent aminotransferase family. Histidinol-phosphate aminotransferase subfamily.</text>
</comment>
<sequence>MSVLDLVRPEILALQPYSSARAEAGQAMVMLNANEAPWPPPGVQPETRGIPLNRYPDPQPRDLIARLAALYAVDPARILVGRGSDEAIDLLVRAFCRPGVDAIALSPPTFGMYAVCAATQGAARIEIPLGADFSIDAKALLDGLERSVKIVFLCSPNNPTGGEIGLAVIERITHALRDRALVIVDEAYIEFADLPSASSLLDAHENLGILRTLSKAWALAGARIGCLIARAEVVSVLRRIMPPYPLPTPSVMAAMAALTAEGMDLTRRRIALVIAERERMAIELARLPGVLEVLPSSANFLCVRFADAALVYRELVANGVIVRDVGRYPRLAGFLRISIGTREENSRLLEVLIRRVVSA</sequence>
<evidence type="ECO:0000256" key="2">
    <source>
        <dbReference type="ARBA" id="ARBA00005011"/>
    </source>
</evidence>
<dbReference type="GO" id="GO:0030170">
    <property type="term" value="F:pyridoxal phosphate binding"/>
    <property type="evidence" value="ECO:0007669"/>
    <property type="project" value="InterPro"/>
</dbReference>
<comment type="subunit">
    <text evidence="4 11">Homodimer.</text>
</comment>
<proteinExistence type="inferred from homology"/>
<dbReference type="NCBIfam" id="TIGR01141">
    <property type="entry name" value="hisC"/>
    <property type="match status" value="1"/>
</dbReference>
<dbReference type="InterPro" id="IPR015422">
    <property type="entry name" value="PyrdxlP-dep_Trfase_small"/>
</dbReference>
<evidence type="ECO:0000259" key="12">
    <source>
        <dbReference type="Pfam" id="PF00155"/>
    </source>
</evidence>
<name>A0A1I4XCH5_9GAMM</name>
<dbReference type="InterPro" id="IPR004839">
    <property type="entry name" value="Aminotransferase_I/II_large"/>
</dbReference>
<dbReference type="PROSITE" id="PS00599">
    <property type="entry name" value="AA_TRANSFER_CLASS_2"/>
    <property type="match status" value="1"/>
</dbReference>
<protein>
    <recommendedName>
        <fullName evidence="11">Histidinol-phosphate aminotransferase</fullName>
        <ecNumber evidence="11">2.6.1.9</ecNumber>
    </recommendedName>
    <alternativeName>
        <fullName evidence="11">Imidazole acetol-phosphate transaminase</fullName>
    </alternativeName>
</protein>
<dbReference type="InterPro" id="IPR005861">
    <property type="entry name" value="HisP_aminotrans"/>
</dbReference>
<dbReference type="Pfam" id="PF00155">
    <property type="entry name" value="Aminotran_1_2"/>
    <property type="match status" value="1"/>
</dbReference>
<evidence type="ECO:0000256" key="9">
    <source>
        <dbReference type="ARBA" id="ARBA00023102"/>
    </source>
</evidence>
<reference evidence="13 14" key="1">
    <citation type="submission" date="2016-10" db="EMBL/GenBank/DDBJ databases">
        <authorList>
            <person name="de Groot N.N."/>
        </authorList>
    </citation>
    <scope>NUCLEOTIDE SEQUENCE [LARGE SCALE GENOMIC DNA]</scope>
    <source>
        <strain evidence="13 14">CGMCC 1.7659</strain>
    </source>
</reference>
<dbReference type="Proteomes" id="UP000198575">
    <property type="component" value="Unassembled WGS sequence"/>
</dbReference>
<comment type="catalytic activity">
    <reaction evidence="10 11">
        <text>L-histidinol phosphate + 2-oxoglutarate = 3-(imidazol-4-yl)-2-oxopropyl phosphate + L-glutamate</text>
        <dbReference type="Rhea" id="RHEA:23744"/>
        <dbReference type="ChEBI" id="CHEBI:16810"/>
        <dbReference type="ChEBI" id="CHEBI:29985"/>
        <dbReference type="ChEBI" id="CHEBI:57766"/>
        <dbReference type="ChEBI" id="CHEBI:57980"/>
        <dbReference type="EC" id="2.6.1.9"/>
    </reaction>
</comment>